<gene>
    <name evidence="15" type="ORF">ENT73_01635</name>
</gene>
<comment type="caution">
    <text evidence="15">The sequence shown here is derived from an EMBL/GenBank/DDBJ whole genome shotgun (WGS) entry which is preliminary data.</text>
</comment>
<dbReference type="AlphaFoldDB" id="A0A832GMT5"/>
<keyword evidence="6" id="KW-0228">DNA excision</keyword>
<evidence type="ECO:0000256" key="12">
    <source>
        <dbReference type="ARBA" id="ARBA00039316"/>
    </source>
</evidence>
<dbReference type="InterPro" id="IPR003439">
    <property type="entry name" value="ABC_transporter-like_ATP-bd"/>
</dbReference>
<keyword evidence="5" id="KW-0227">DNA damage</keyword>
<evidence type="ECO:0000256" key="4">
    <source>
        <dbReference type="ARBA" id="ARBA00022741"/>
    </source>
</evidence>
<keyword evidence="3" id="KW-0677">Repeat</keyword>
<dbReference type="SUPFAM" id="SSF52540">
    <property type="entry name" value="P-loop containing nucleoside triphosphate hydrolases"/>
    <property type="match status" value="2"/>
</dbReference>
<dbReference type="Pfam" id="PF17760">
    <property type="entry name" value="UvrA_inter"/>
    <property type="match status" value="1"/>
</dbReference>
<dbReference type="GO" id="GO:0016887">
    <property type="term" value="F:ATP hydrolysis activity"/>
    <property type="evidence" value="ECO:0007669"/>
    <property type="project" value="InterPro"/>
</dbReference>
<evidence type="ECO:0000256" key="3">
    <source>
        <dbReference type="ARBA" id="ARBA00022737"/>
    </source>
</evidence>
<dbReference type="GO" id="GO:0006281">
    <property type="term" value="P:DNA repair"/>
    <property type="evidence" value="ECO:0007669"/>
    <property type="project" value="UniProtKB-KW"/>
</dbReference>
<evidence type="ECO:0000256" key="1">
    <source>
        <dbReference type="ARBA" id="ARBA00004496"/>
    </source>
</evidence>
<evidence type="ECO:0000256" key="2">
    <source>
        <dbReference type="ARBA" id="ARBA00022490"/>
    </source>
</evidence>
<reference evidence="15" key="1">
    <citation type="journal article" date="2020" name="mSystems">
        <title>Genome- and Community-Level Interaction Insights into Carbon Utilization and Element Cycling Functions of Hydrothermarchaeota in Hydrothermal Sediment.</title>
        <authorList>
            <person name="Zhou Z."/>
            <person name="Liu Y."/>
            <person name="Xu W."/>
            <person name="Pan J."/>
            <person name="Luo Z.H."/>
            <person name="Li M."/>
        </authorList>
    </citation>
    <scope>NUCLEOTIDE SEQUENCE [LARGE SCALE GENOMIC DNA]</scope>
    <source>
        <strain evidence="15">SpSt-605</strain>
    </source>
</reference>
<feature type="domain" description="ABC transporter" evidence="14">
    <location>
        <begin position="5"/>
        <end position="447"/>
    </location>
</feature>
<proteinExistence type="inferred from homology"/>
<keyword evidence="9" id="KW-0238">DNA-binding</keyword>
<dbReference type="PROSITE" id="PS50893">
    <property type="entry name" value="ABC_TRANSPORTER_2"/>
    <property type="match status" value="1"/>
</dbReference>
<evidence type="ECO:0000256" key="8">
    <source>
        <dbReference type="ARBA" id="ARBA00022881"/>
    </source>
</evidence>
<evidence type="ECO:0000313" key="15">
    <source>
        <dbReference type="EMBL" id="HGV54777.1"/>
    </source>
</evidence>
<keyword evidence="10" id="KW-0234">DNA repair</keyword>
<accession>A0A832GMT5</accession>
<dbReference type="GO" id="GO:0004518">
    <property type="term" value="F:nuclease activity"/>
    <property type="evidence" value="ECO:0007669"/>
    <property type="project" value="UniProtKB-KW"/>
</dbReference>
<dbReference type="InterPro" id="IPR041102">
    <property type="entry name" value="UvrA_inter"/>
</dbReference>
<keyword evidence="7" id="KW-0067">ATP-binding</keyword>
<keyword evidence="2" id="KW-0963">Cytoplasm</keyword>
<dbReference type="Gene3D" id="3.40.50.300">
    <property type="entry name" value="P-loop containing nucleotide triphosphate hydrolases"/>
    <property type="match status" value="3"/>
</dbReference>
<dbReference type="GO" id="GO:0005524">
    <property type="term" value="F:ATP binding"/>
    <property type="evidence" value="ECO:0007669"/>
    <property type="project" value="UniProtKB-KW"/>
</dbReference>
<organism evidence="15">
    <name type="scientific">Caldimicrobium thiodismutans</name>
    <dbReference type="NCBI Taxonomy" id="1653476"/>
    <lineage>
        <taxon>Bacteria</taxon>
        <taxon>Pseudomonadati</taxon>
        <taxon>Thermodesulfobacteriota</taxon>
        <taxon>Thermodesulfobacteria</taxon>
        <taxon>Thermodesulfobacteriales</taxon>
        <taxon>Thermodesulfobacteriaceae</taxon>
        <taxon>Caldimicrobium</taxon>
    </lineage>
</organism>
<sequence length="722" mass="83117">MAKKLESKGQGYLELREVTTHNLKGFDLKIPLHQLVVITGPSGSGKSSLAFDTIAKLAKRKMDLLENYANPLIEDIKVQARLMSPLPPVIALAQGVRYWYPYKTVGEILGLLSFLEAFFSEEGEFCCPQCGVHNQVHSLSQFMKWLEEIPQGEKFYFLLPLRERSMKALSYFLSQGFTRYIIEGKEIDLSEESLKGEVRGNIYLVLDRVIKEEKALSRLLENIRLAKALNRGQVIIRFLSGAEKFFNFSKNCQHCGHSLYTYFKKCSSCKGQGYREREPCESCGGLKLENFILESKLWERSIREILHLSLRDFFGLLNHKGLSRDLQEKAEWLGIGHLRLCKPVFQLSLGERKLLEIFLLFSSDLQGVLYVLDEPTLGLDKEGRKRLLELLREILAKGNSLLVVEHDLNFLWEADFVIELGPGAGERGGYLLRACSKEEYRKDPLKAPTFAKKDPKSEKWVEFKIGDREAKVLKDAINLLQLGSNYEEYAFLREMALALENRGFKVLLPEEVYTTKKERFLVDYLGLWEAWREVLCELPSAKAKGLSKAHFSFHTKEGVCPECKGKGFKKMPWEELTSYALCESCLGKGLNYEVLNLNYRGYRLSEILDFSLEEALNLFSQIPRIREILLWAKDLKVDYLKLSQRLGELSGGEILRINLIRKLIGKEKFQICLLYYPFQGLSVKDLTELHQFLRKLSQISWTIIMRETHPLAEEFADYTLLL</sequence>
<evidence type="ECO:0000256" key="13">
    <source>
        <dbReference type="ARBA" id="ARBA00042156"/>
    </source>
</evidence>
<evidence type="ECO:0000256" key="9">
    <source>
        <dbReference type="ARBA" id="ARBA00023125"/>
    </source>
</evidence>
<dbReference type="GO" id="GO:0003677">
    <property type="term" value="F:DNA binding"/>
    <property type="evidence" value="ECO:0007669"/>
    <property type="project" value="UniProtKB-KW"/>
</dbReference>
<keyword evidence="4" id="KW-0547">Nucleotide-binding</keyword>
<dbReference type="GO" id="GO:0005737">
    <property type="term" value="C:cytoplasm"/>
    <property type="evidence" value="ECO:0007669"/>
    <property type="project" value="UniProtKB-SubCell"/>
</dbReference>
<evidence type="ECO:0000256" key="11">
    <source>
        <dbReference type="ARBA" id="ARBA00038000"/>
    </source>
</evidence>
<dbReference type="PANTHER" id="PTHR43152:SF3">
    <property type="entry name" value="UVRABC SYSTEM PROTEIN A"/>
    <property type="match status" value="1"/>
</dbReference>
<keyword evidence="8" id="KW-0267">Excision nuclease</keyword>
<comment type="subcellular location">
    <subcellularLocation>
        <location evidence="1">Cytoplasm</location>
    </subcellularLocation>
</comment>
<dbReference type="PANTHER" id="PTHR43152">
    <property type="entry name" value="UVRABC SYSTEM PROTEIN A"/>
    <property type="match status" value="1"/>
</dbReference>
<evidence type="ECO:0000259" key="14">
    <source>
        <dbReference type="PROSITE" id="PS50893"/>
    </source>
</evidence>
<dbReference type="InterPro" id="IPR027417">
    <property type="entry name" value="P-loop_NTPase"/>
</dbReference>
<dbReference type="EMBL" id="DSZU01000027">
    <property type="protein sequence ID" value="HGV54777.1"/>
    <property type="molecule type" value="Genomic_DNA"/>
</dbReference>
<dbReference type="Gene3D" id="3.30.190.20">
    <property type="match status" value="1"/>
</dbReference>
<protein>
    <recommendedName>
        <fullName evidence="12">UvrABC system protein A</fullName>
    </recommendedName>
    <alternativeName>
        <fullName evidence="13">Excinuclease ABC subunit A</fullName>
    </alternativeName>
</protein>
<evidence type="ECO:0000256" key="7">
    <source>
        <dbReference type="ARBA" id="ARBA00022840"/>
    </source>
</evidence>
<evidence type="ECO:0000256" key="6">
    <source>
        <dbReference type="ARBA" id="ARBA00022769"/>
    </source>
</evidence>
<comment type="similarity">
    <text evidence="11">Belongs to the ABC transporter superfamily. UvrA family.</text>
</comment>
<dbReference type="Gene3D" id="1.20.1580.10">
    <property type="entry name" value="ABC transporter ATPase like domain"/>
    <property type="match status" value="3"/>
</dbReference>
<evidence type="ECO:0000256" key="10">
    <source>
        <dbReference type="ARBA" id="ARBA00023204"/>
    </source>
</evidence>
<evidence type="ECO:0000256" key="5">
    <source>
        <dbReference type="ARBA" id="ARBA00022763"/>
    </source>
</evidence>
<name>A0A832GMT5_9BACT</name>